<evidence type="ECO:0000256" key="3">
    <source>
        <dbReference type="ARBA" id="ARBA00022679"/>
    </source>
</evidence>
<feature type="compositionally biased region" description="Basic and acidic residues" evidence="6">
    <location>
        <begin position="306"/>
        <end position="317"/>
    </location>
</feature>
<gene>
    <name evidence="8" type="ORF">GGD89_001187</name>
</gene>
<evidence type="ECO:0000256" key="5">
    <source>
        <dbReference type="ARBA" id="ARBA00023315"/>
    </source>
</evidence>
<dbReference type="AlphaFoldDB" id="A0A7W6W8Z8"/>
<reference evidence="8 9" key="1">
    <citation type="submission" date="2020-08" db="EMBL/GenBank/DDBJ databases">
        <title>Genome sequencing of Purple Non-Sulfur Bacteria from various extreme environments.</title>
        <authorList>
            <person name="Mayer M."/>
        </authorList>
    </citation>
    <scope>NUCLEOTIDE SEQUENCE [LARGE SCALE GENOMIC DNA]</scope>
    <source>
        <strain evidence="8 9">JA131</strain>
    </source>
</reference>
<dbReference type="CDD" id="cd07989">
    <property type="entry name" value="LPLAT_AGPAT-like"/>
    <property type="match status" value="1"/>
</dbReference>
<name>A0A7W6W8Z8_9PROT</name>
<dbReference type="SMART" id="SM00563">
    <property type="entry name" value="PlsC"/>
    <property type="match status" value="1"/>
</dbReference>
<dbReference type="Proteomes" id="UP000554286">
    <property type="component" value="Unassembled WGS sequence"/>
</dbReference>
<sequence length="317" mass="33706">MQGLLSPTRAFWRLSLFLLWTVVVVPPYAALMGARLPCRWLARAYWRGVALAIDLEVVAHGQPSADRPLLILSNHTSYLDIVALGSLVDGGFVAKSEVSTWPGFGTIARLGRTVFVERKRASSRRGGDAIRARLAEGEPLILFPEGTSNDGNRVLPFKSALLTVAEPPRRRDTPAPSAPDPVAPGPVVVQPVSLAYTRIDGVPVGYAWRPFYAWYGDMDLASHLWAVLGLGRVTAEVVFHAPLRADGTASRKALARHCERVVSAGTAALLAGHGPGVAARLGIEAATEALPPPTSPPMPPSPPGSDRAEPPVEHAAG</sequence>
<evidence type="ECO:0000256" key="6">
    <source>
        <dbReference type="SAM" id="MobiDB-lite"/>
    </source>
</evidence>
<organism evidence="8 9">
    <name type="scientific">Roseospira visakhapatnamensis</name>
    <dbReference type="NCBI Taxonomy" id="390880"/>
    <lineage>
        <taxon>Bacteria</taxon>
        <taxon>Pseudomonadati</taxon>
        <taxon>Pseudomonadota</taxon>
        <taxon>Alphaproteobacteria</taxon>
        <taxon>Rhodospirillales</taxon>
        <taxon>Rhodospirillaceae</taxon>
        <taxon>Roseospira</taxon>
    </lineage>
</organism>
<dbReference type="EMBL" id="JACIGK010000007">
    <property type="protein sequence ID" value="MBB4265565.1"/>
    <property type="molecule type" value="Genomic_DNA"/>
</dbReference>
<protein>
    <submittedName>
        <fullName evidence="8">1-acyl-sn-glycerol-3-phosphate acyltransferase</fullName>
        <ecNumber evidence="8">2.3.1.51</ecNumber>
    </submittedName>
</protein>
<feature type="compositionally biased region" description="Pro residues" evidence="6">
    <location>
        <begin position="290"/>
        <end position="303"/>
    </location>
</feature>
<evidence type="ECO:0000313" key="8">
    <source>
        <dbReference type="EMBL" id="MBB4265565.1"/>
    </source>
</evidence>
<keyword evidence="9" id="KW-1185">Reference proteome</keyword>
<feature type="region of interest" description="Disordered" evidence="6">
    <location>
        <begin position="284"/>
        <end position="317"/>
    </location>
</feature>
<keyword evidence="2" id="KW-0444">Lipid biosynthesis</keyword>
<dbReference type="Pfam" id="PF01553">
    <property type="entry name" value="Acyltransferase"/>
    <property type="match status" value="1"/>
</dbReference>
<comment type="pathway">
    <text evidence="1">Lipid metabolism.</text>
</comment>
<evidence type="ECO:0000313" key="9">
    <source>
        <dbReference type="Proteomes" id="UP000554286"/>
    </source>
</evidence>
<evidence type="ECO:0000256" key="4">
    <source>
        <dbReference type="ARBA" id="ARBA00023098"/>
    </source>
</evidence>
<evidence type="ECO:0000259" key="7">
    <source>
        <dbReference type="SMART" id="SM00563"/>
    </source>
</evidence>
<dbReference type="PANTHER" id="PTHR10434">
    <property type="entry name" value="1-ACYL-SN-GLYCEROL-3-PHOSPHATE ACYLTRANSFERASE"/>
    <property type="match status" value="1"/>
</dbReference>
<dbReference type="EC" id="2.3.1.51" evidence="8"/>
<evidence type="ECO:0000256" key="1">
    <source>
        <dbReference type="ARBA" id="ARBA00005189"/>
    </source>
</evidence>
<dbReference type="GO" id="GO:0006654">
    <property type="term" value="P:phosphatidic acid biosynthetic process"/>
    <property type="evidence" value="ECO:0007669"/>
    <property type="project" value="TreeGrafter"/>
</dbReference>
<dbReference type="SUPFAM" id="SSF69593">
    <property type="entry name" value="Glycerol-3-phosphate (1)-acyltransferase"/>
    <property type="match status" value="1"/>
</dbReference>
<feature type="domain" description="Phospholipid/glycerol acyltransferase" evidence="7">
    <location>
        <begin position="69"/>
        <end position="197"/>
    </location>
</feature>
<evidence type="ECO:0000256" key="2">
    <source>
        <dbReference type="ARBA" id="ARBA00022516"/>
    </source>
</evidence>
<dbReference type="InterPro" id="IPR002123">
    <property type="entry name" value="Plipid/glycerol_acylTrfase"/>
</dbReference>
<comment type="caution">
    <text evidence="8">The sequence shown here is derived from an EMBL/GenBank/DDBJ whole genome shotgun (WGS) entry which is preliminary data.</text>
</comment>
<keyword evidence="3 8" id="KW-0808">Transferase</keyword>
<dbReference type="GO" id="GO:0003841">
    <property type="term" value="F:1-acylglycerol-3-phosphate O-acyltransferase activity"/>
    <property type="evidence" value="ECO:0007669"/>
    <property type="project" value="UniProtKB-EC"/>
</dbReference>
<accession>A0A7W6W8Z8</accession>
<proteinExistence type="predicted"/>
<dbReference type="RefSeq" id="WP_184043191.1">
    <property type="nucleotide sequence ID" value="NZ_JACIGK010000007.1"/>
</dbReference>
<keyword evidence="4" id="KW-0443">Lipid metabolism</keyword>
<dbReference type="PANTHER" id="PTHR10434:SF64">
    <property type="entry name" value="1-ACYL-SN-GLYCEROL-3-PHOSPHATE ACYLTRANSFERASE-RELATED"/>
    <property type="match status" value="1"/>
</dbReference>
<keyword evidence="5 8" id="KW-0012">Acyltransferase</keyword>